<evidence type="ECO:0000256" key="1">
    <source>
        <dbReference type="ARBA" id="ARBA00023125"/>
    </source>
</evidence>
<accession>A0A6N8HVE9</accession>
<dbReference type="SMART" id="SM00530">
    <property type="entry name" value="HTH_XRE"/>
    <property type="match status" value="1"/>
</dbReference>
<dbReference type="Pfam" id="PF01381">
    <property type="entry name" value="HTH_3"/>
    <property type="match status" value="1"/>
</dbReference>
<dbReference type="PROSITE" id="PS50943">
    <property type="entry name" value="HTH_CROC1"/>
    <property type="match status" value="1"/>
</dbReference>
<dbReference type="GO" id="GO:0003677">
    <property type="term" value="F:DNA binding"/>
    <property type="evidence" value="ECO:0007669"/>
    <property type="project" value="UniProtKB-KW"/>
</dbReference>
<name>A0A6N8HVE9_9FIRM</name>
<evidence type="ECO:0000313" key="4">
    <source>
        <dbReference type="Proteomes" id="UP000469440"/>
    </source>
</evidence>
<keyword evidence="4" id="KW-1185">Reference proteome</keyword>
<dbReference type="RefSeq" id="WP_156989617.1">
    <property type="nucleotide sequence ID" value="NZ_VWXL01000011.1"/>
</dbReference>
<dbReference type="SUPFAM" id="SSF47413">
    <property type="entry name" value="lambda repressor-like DNA-binding domains"/>
    <property type="match status" value="1"/>
</dbReference>
<dbReference type="CDD" id="cd00093">
    <property type="entry name" value="HTH_XRE"/>
    <property type="match status" value="1"/>
</dbReference>
<feature type="domain" description="HTH cro/C1-type" evidence="2">
    <location>
        <begin position="9"/>
        <end position="63"/>
    </location>
</feature>
<dbReference type="EMBL" id="VWXL01000011">
    <property type="protein sequence ID" value="MVB09659.1"/>
    <property type="molecule type" value="Genomic_DNA"/>
</dbReference>
<reference evidence="3 4" key="1">
    <citation type="submission" date="2019-09" db="EMBL/GenBank/DDBJ databases">
        <title>Genome sequence of Clostridium sp. EA1.</title>
        <authorList>
            <person name="Poehlein A."/>
            <person name="Bengelsdorf F.R."/>
            <person name="Daniel R."/>
        </authorList>
    </citation>
    <scope>NUCLEOTIDE SEQUENCE [LARGE SCALE GENOMIC DNA]</scope>
    <source>
        <strain evidence="3 4">EA1</strain>
    </source>
</reference>
<evidence type="ECO:0000313" key="3">
    <source>
        <dbReference type="EMBL" id="MVB09659.1"/>
    </source>
</evidence>
<dbReference type="Gene3D" id="1.25.40.10">
    <property type="entry name" value="Tetratricopeptide repeat domain"/>
    <property type="match status" value="1"/>
</dbReference>
<protein>
    <submittedName>
        <fullName evidence="3">Helix-turn-helix protein</fullName>
    </submittedName>
</protein>
<proteinExistence type="predicted"/>
<dbReference type="InterPro" id="IPR010982">
    <property type="entry name" value="Lambda_DNA-bd_dom_sf"/>
</dbReference>
<dbReference type="PANTHER" id="PTHR46558">
    <property type="entry name" value="TRACRIPTIONAL REGULATORY PROTEIN-RELATED-RELATED"/>
    <property type="match status" value="1"/>
</dbReference>
<keyword evidence="1" id="KW-0238">DNA-binding</keyword>
<dbReference type="PANTHER" id="PTHR46558:SF11">
    <property type="entry name" value="HTH-TYPE TRANSCRIPTIONAL REGULATOR XRE"/>
    <property type="match status" value="1"/>
</dbReference>
<sequence>MDLSIGKNIQNKRKAMGLTQDQLATALGVSIAAVSKWETGGAYPDITLLAPIARLLGITVDELLGFEPQLSEDQVMELCGRCTKLFESSDYESAVSLAEQSIREYPNSAFLKLRMGNVFMMHTPCARTEDEAANLISRAEVLMREAVGSEDITIREAALHSLSALLMQQERYEEAIKALDGIHSSEIEPNQMKVSIYYAMGDYEKSKQVAQYLLATHAFGCNIALGTLSKIAKKEKDYPLAVRMERLSLKLSKMFDRDQIYGQDLNHYLMIAQCHAEQKQERETLDSLHEFLKCAQMPADHDAVKASPFFDSIELSETAQSKGYLNRCVREMIKGNPAFDFLNGNQEFQDILTALEQLPE</sequence>
<gene>
    <name evidence="3" type="ORF">CAFE_03210</name>
</gene>
<dbReference type="InterPro" id="IPR001387">
    <property type="entry name" value="Cro/C1-type_HTH"/>
</dbReference>
<dbReference type="Gene3D" id="1.10.260.40">
    <property type="entry name" value="lambda repressor-like DNA-binding domains"/>
    <property type="match status" value="1"/>
</dbReference>
<dbReference type="OrthoDB" id="9812495at2"/>
<organism evidence="3 4">
    <name type="scientific">Caproicibacter fermentans</name>
    <dbReference type="NCBI Taxonomy" id="2576756"/>
    <lineage>
        <taxon>Bacteria</taxon>
        <taxon>Bacillati</taxon>
        <taxon>Bacillota</taxon>
        <taxon>Clostridia</taxon>
        <taxon>Eubacteriales</taxon>
        <taxon>Acutalibacteraceae</taxon>
        <taxon>Caproicibacter</taxon>
    </lineage>
</organism>
<dbReference type="SUPFAM" id="SSF48452">
    <property type="entry name" value="TPR-like"/>
    <property type="match status" value="1"/>
</dbReference>
<dbReference type="InterPro" id="IPR011990">
    <property type="entry name" value="TPR-like_helical_dom_sf"/>
</dbReference>
<comment type="caution">
    <text evidence="3">The sequence shown here is derived from an EMBL/GenBank/DDBJ whole genome shotgun (WGS) entry which is preliminary data.</text>
</comment>
<dbReference type="AlphaFoldDB" id="A0A6N8HVE9"/>
<dbReference type="Proteomes" id="UP000469440">
    <property type="component" value="Unassembled WGS sequence"/>
</dbReference>
<evidence type="ECO:0000259" key="2">
    <source>
        <dbReference type="PROSITE" id="PS50943"/>
    </source>
</evidence>